<dbReference type="STRING" id="89524.SAMN05444370_10797"/>
<dbReference type="InterPro" id="IPR050921">
    <property type="entry name" value="T4SS_GSP_E_ATPase"/>
</dbReference>
<comment type="similarity">
    <text evidence="1">Belongs to the GSP E family.</text>
</comment>
<reference evidence="4 5" key="1">
    <citation type="submission" date="2016-10" db="EMBL/GenBank/DDBJ databases">
        <authorList>
            <person name="de Groot N.N."/>
        </authorList>
    </citation>
    <scope>NUCLEOTIDE SEQUENCE [LARGE SCALE GENOMIC DNA]</scope>
    <source>
        <strain evidence="4 5">DSM 15345</strain>
    </source>
</reference>
<gene>
    <name evidence="4" type="ORF">SAMN05444370_10797</name>
</gene>
<dbReference type="RefSeq" id="WP_093254046.1">
    <property type="nucleotide sequence ID" value="NZ_FNQM01000007.1"/>
</dbReference>
<evidence type="ECO:0000259" key="3">
    <source>
        <dbReference type="Pfam" id="PF00437"/>
    </source>
</evidence>
<dbReference type="OrthoDB" id="9810761at2"/>
<evidence type="ECO:0000256" key="2">
    <source>
        <dbReference type="SAM" id="MobiDB-lite"/>
    </source>
</evidence>
<name>A0A1H4CJ66_9RHOB</name>
<dbReference type="CDD" id="cd01130">
    <property type="entry name" value="VirB11-like_ATPase"/>
    <property type="match status" value="1"/>
</dbReference>
<feature type="domain" description="Bacterial type II secretion system protein E" evidence="3">
    <location>
        <begin position="136"/>
        <end position="410"/>
    </location>
</feature>
<dbReference type="PANTHER" id="PTHR30486">
    <property type="entry name" value="TWITCHING MOTILITY PROTEIN PILT"/>
    <property type="match status" value="1"/>
</dbReference>
<dbReference type="Gene3D" id="3.40.50.300">
    <property type="entry name" value="P-loop containing nucleotide triphosphate hydrolases"/>
    <property type="match status" value="1"/>
</dbReference>
<feature type="region of interest" description="Disordered" evidence="2">
    <location>
        <begin position="1"/>
        <end position="59"/>
    </location>
</feature>
<dbReference type="EMBL" id="FNQM01000007">
    <property type="protein sequence ID" value="SEA60378.1"/>
    <property type="molecule type" value="Genomic_DNA"/>
</dbReference>
<feature type="compositionally biased region" description="Low complexity" evidence="2">
    <location>
        <begin position="31"/>
        <end position="56"/>
    </location>
</feature>
<dbReference type="PANTHER" id="PTHR30486:SF15">
    <property type="entry name" value="TYPE II_IV SECRETION SYSTEM ATPASE"/>
    <property type="match status" value="1"/>
</dbReference>
<sequence>MSFGRRQPRRVEPPEAPPAVAAPGGHGGDADGAAARPAQQHAVSAAPAAPAGSAAPRADRAPLPIEEGAVSDAAYGAVRAAMMARINVSAAVLGGRDAMERELRPLVGEIVVDQRLRLSRADQDALAKRLLDDMFGLGPIEPLLADPTITDIMINGPKQVYVERAGKLTLTDVTFADNAQLTNIAQRIAASVGRRVDEASPLVDARLADGSRVNIVTAPLAIDGTAVSIRKFAKNRISLAQMARQGNLSHQMAHVLEIASRIRLNVIISGGTGSGKTTLLNALSGFIGAGERVVTIEDAAELQLHQPHVVRLETRPINIEGKGGIDQRQLVVNALRMRPDRIILGETRGPEAFDVLQAMNTGHDGSMTTIHANTARDALVRLENMVISGNPNLPLRFVRAQIVSAVHLVAQVSRMRDGVRRVTEIVEISGAEGEVVTTQQLFRFVNEGGAPGEGIRGHFAFTGIRPAFARRASDYGLDAELESLMQAD</sequence>
<dbReference type="Gene3D" id="3.30.450.380">
    <property type="match status" value="1"/>
</dbReference>
<accession>A0A1H4CJ66</accession>
<protein>
    <submittedName>
        <fullName evidence="4">Pilus assembly protein CpaF</fullName>
    </submittedName>
</protein>
<evidence type="ECO:0000313" key="5">
    <source>
        <dbReference type="Proteomes" id="UP000198703"/>
    </source>
</evidence>
<evidence type="ECO:0000256" key="1">
    <source>
        <dbReference type="ARBA" id="ARBA00006611"/>
    </source>
</evidence>
<evidence type="ECO:0000313" key="4">
    <source>
        <dbReference type="EMBL" id="SEA60378.1"/>
    </source>
</evidence>
<dbReference type="Pfam" id="PF00437">
    <property type="entry name" value="T2SSE"/>
    <property type="match status" value="1"/>
</dbReference>
<dbReference type="Proteomes" id="UP000198703">
    <property type="component" value="Unassembled WGS sequence"/>
</dbReference>
<organism evidence="4 5">
    <name type="scientific">Rubrimonas cliftonensis</name>
    <dbReference type="NCBI Taxonomy" id="89524"/>
    <lineage>
        <taxon>Bacteria</taxon>
        <taxon>Pseudomonadati</taxon>
        <taxon>Pseudomonadota</taxon>
        <taxon>Alphaproteobacteria</taxon>
        <taxon>Rhodobacterales</taxon>
        <taxon>Paracoccaceae</taxon>
        <taxon>Rubrimonas</taxon>
    </lineage>
</organism>
<keyword evidence="5" id="KW-1185">Reference proteome</keyword>
<dbReference type="GO" id="GO:0016887">
    <property type="term" value="F:ATP hydrolysis activity"/>
    <property type="evidence" value="ECO:0007669"/>
    <property type="project" value="InterPro"/>
</dbReference>
<dbReference type="InterPro" id="IPR001482">
    <property type="entry name" value="T2SS/T4SS_dom"/>
</dbReference>
<dbReference type="SUPFAM" id="SSF52540">
    <property type="entry name" value="P-loop containing nucleoside triphosphate hydrolases"/>
    <property type="match status" value="1"/>
</dbReference>
<dbReference type="AlphaFoldDB" id="A0A1H4CJ66"/>
<proteinExistence type="inferred from homology"/>
<dbReference type="InterPro" id="IPR027417">
    <property type="entry name" value="P-loop_NTPase"/>
</dbReference>